<dbReference type="Pfam" id="PF04840">
    <property type="entry name" value="Vps16_C"/>
    <property type="match status" value="1"/>
</dbReference>
<feature type="domain" description="Vps16 N-terminal" evidence="3">
    <location>
        <begin position="2"/>
        <end position="81"/>
    </location>
</feature>
<reference evidence="4 5" key="1">
    <citation type="journal article" date="2011" name="Proc. Natl. Acad. Sci. U.S.A.">
        <title>Niche of harmful alga Aureococcus anophagefferens revealed through ecogenomics.</title>
        <authorList>
            <person name="Gobler C.J."/>
            <person name="Berry D.L."/>
            <person name="Dyhrman S.T."/>
            <person name="Wilhelm S.W."/>
            <person name="Salamov A."/>
            <person name="Lobanov A.V."/>
            <person name="Zhang Y."/>
            <person name="Collier J.L."/>
            <person name="Wurch L.L."/>
            <person name="Kustka A.B."/>
            <person name="Dill B.D."/>
            <person name="Shah M."/>
            <person name="VerBerkmoes N.C."/>
            <person name="Kuo A."/>
            <person name="Terry A."/>
            <person name="Pangilinan J."/>
            <person name="Lindquist E.A."/>
            <person name="Lucas S."/>
            <person name="Paulsen I.T."/>
            <person name="Hattenrath-Lehmann T.K."/>
            <person name="Talmage S.C."/>
            <person name="Walker E.A."/>
            <person name="Koch F."/>
            <person name="Burson A.M."/>
            <person name="Marcoval M.A."/>
            <person name="Tang Y.Z."/>
            <person name="Lecleir G.R."/>
            <person name="Coyne K.J."/>
            <person name="Berg G.M."/>
            <person name="Bertrand E.M."/>
            <person name="Saito M.A."/>
            <person name="Gladyshev V.N."/>
            <person name="Grigoriev I.V."/>
        </authorList>
    </citation>
    <scope>NUCLEOTIDE SEQUENCE [LARGE SCALE GENOMIC DNA]</scope>
    <source>
        <strain evidence="5">CCMP 1984</strain>
    </source>
</reference>
<dbReference type="PIRSF" id="PIRSF007949">
    <property type="entry name" value="VPS16"/>
    <property type="match status" value="1"/>
</dbReference>
<evidence type="ECO:0000313" key="4">
    <source>
        <dbReference type="EMBL" id="EGB05424.1"/>
    </source>
</evidence>
<dbReference type="Proteomes" id="UP000002729">
    <property type="component" value="Unassembled WGS sequence"/>
</dbReference>
<sequence>MIHRIGSTHSAAMLYDAMEAFEDGDAKANENMHSVNSAEQLNVAIEVNILAALAELEPTQQKRYLRAAIYGKAFCSNSVQDGCIVSAVRKMRVLNHMRRVDPGIFLTALQYEWLAPYALIDRLLARKQHQVALSMCQLLGIAQDKVLIHWACARLRESVAAPTLDEHLRDEIKVHLPTRDCALPYVRIAAAADLIGRRRLAIMLLRHETCATEQVKLLLSMREYDCALNQAVSSMEVDVIHLALLSIERALSSAGVAVDSFYSLIAVHKDASSLLHALYREYLLRGQHKHKLLHNLFMNPSLPIKFSEAGNLAIKIGYREASRTIRFERMREAIALYAQSRDSQFQAKQTEEHLDLLETQIEFEARYGVACFLDMSVTESIYNLIALGASQTSLGTTLQSDALRIQRRFRVPDRRFCHIKVKALAASGQWAQFHAFAVERRPLIGYRPFILALVNCNQPTSKVLKYVDRVQSVDERFSLLVEFKLWRPAIETASRLNDLEKFIQLQSSSCNDPQLRAEISQQLIRLGGF</sequence>
<dbReference type="eggNOG" id="KOG2280">
    <property type="taxonomic scope" value="Eukaryota"/>
</dbReference>
<dbReference type="InterPro" id="IPR016534">
    <property type="entry name" value="VPS16"/>
</dbReference>
<dbReference type="GO" id="GO:0005768">
    <property type="term" value="C:endosome"/>
    <property type="evidence" value="ECO:0007669"/>
    <property type="project" value="TreeGrafter"/>
</dbReference>
<dbReference type="GO" id="GO:0006886">
    <property type="term" value="P:intracellular protein transport"/>
    <property type="evidence" value="ECO:0007669"/>
    <property type="project" value="InterPro"/>
</dbReference>
<organism evidence="5">
    <name type="scientific">Aureococcus anophagefferens</name>
    <name type="common">Harmful bloom alga</name>
    <dbReference type="NCBI Taxonomy" id="44056"/>
    <lineage>
        <taxon>Eukaryota</taxon>
        <taxon>Sar</taxon>
        <taxon>Stramenopiles</taxon>
        <taxon>Ochrophyta</taxon>
        <taxon>Pelagophyceae</taxon>
        <taxon>Pelagomonadales</taxon>
        <taxon>Pelagomonadaceae</taxon>
        <taxon>Aureococcus</taxon>
    </lineage>
</organism>
<dbReference type="AlphaFoldDB" id="F0YHD0"/>
<dbReference type="RefSeq" id="XP_009039807.1">
    <property type="nucleotide sequence ID" value="XM_009041559.1"/>
</dbReference>
<dbReference type="InParanoid" id="F0YHD0"/>
<gene>
    <name evidence="4" type="ORF">AURANDRAFT_54621</name>
</gene>
<dbReference type="EMBL" id="GL833141">
    <property type="protein sequence ID" value="EGB05424.1"/>
    <property type="molecule type" value="Genomic_DNA"/>
</dbReference>
<dbReference type="InterPro" id="IPR006926">
    <property type="entry name" value="Vps16_N"/>
</dbReference>
<dbReference type="InterPro" id="IPR038132">
    <property type="entry name" value="Vps16_C_sf"/>
</dbReference>
<evidence type="ECO:0000256" key="1">
    <source>
        <dbReference type="ARBA" id="ARBA00009250"/>
    </source>
</evidence>
<comment type="similarity">
    <text evidence="1">Belongs to the VPS16 family.</text>
</comment>
<evidence type="ECO:0008006" key="6">
    <source>
        <dbReference type="Google" id="ProtNLM"/>
    </source>
</evidence>
<accession>F0YHD0</accession>
<dbReference type="OrthoDB" id="189476at2759"/>
<dbReference type="GO" id="GO:0042144">
    <property type="term" value="P:vacuole fusion, non-autophagic"/>
    <property type="evidence" value="ECO:0007669"/>
    <property type="project" value="TreeGrafter"/>
</dbReference>
<dbReference type="GO" id="GO:0005765">
    <property type="term" value="C:lysosomal membrane"/>
    <property type="evidence" value="ECO:0007669"/>
    <property type="project" value="TreeGrafter"/>
</dbReference>
<dbReference type="KEGG" id="aaf:AURANDRAFT_54621"/>
<dbReference type="GO" id="GO:0030897">
    <property type="term" value="C:HOPS complex"/>
    <property type="evidence" value="ECO:0007669"/>
    <property type="project" value="TreeGrafter"/>
</dbReference>
<evidence type="ECO:0000259" key="3">
    <source>
        <dbReference type="Pfam" id="PF04841"/>
    </source>
</evidence>
<protein>
    <recommendedName>
        <fullName evidence="6">Vps16 C-terminal domain-containing protein</fullName>
    </recommendedName>
</protein>
<dbReference type="InterPro" id="IPR006925">
    <property type="entry name" value="Vps16_C"/>
</dbReference>
<dbReference type="GO" id="GO:0016197">
    <property type="term" value="P:endosomal transport"/>
    <property type="evidence" value="ECO:0007669"/>
    <property type="project" value="TreeGrafter"/>
</dbReference>
<dbReference type="GO" id="GO:0003779">
    <property type="term" value="F:actin binding"/>
    <property type="evidence" value="ECO:0007669"/>
    <property type="project" value="TreeGrafter"/>
</dbReference>
<dbReference type="GeneID" id="20222413"/>
<feature type="domain" description="Vps16 C-terminal" evidence="2">
    <location>
        <begin position="185"/>
        <end position="509"/>
    </location>
</feature>
<dbReference type="FunCoup" id="F0YHD0">
    <property type="interactions" value="475"/>
</dbReference>
<dbReference type="PANTHER" id="PTHR12811:SF0">
    <property type="entry name" value="VACUOLAR PROTEIN SORTING-ASSOCIATED PROTEIN 16 HOMOLOG"/>
    <property type="match status" value="1"/>
</dbReference>
<dbReference type="Gene3D" id="1.10.150.780">
    <property type="entry name" value="Vps16, C-terminal region"/>
    <property type="match status" value="1"/>
</dbReference>
<evidence type="ECO:0000313" key="5">
    <source>
        <dbReference type="Proteomes" id="UP000002729"/>
    </source>
</evidence>
<name>F0YHD0_AURAN</name>
<dbReference type="Pfam" id="PF04841">
    <property type="entry name" value="Vps16_N"/>
    <property type="match status" value="1"/>
</dbReference>
<evidence type="ECO:0000259" key="2">
    <source>
        <dbReference type="Pfam" id="PF04840"/>
    </source>
</evidence>
<keyword evidence="5" id="KW-1185">Reference proteome</keyword>
<proteinExistence type="inferred from homology"/>
<dbReference type="PANTHER" id="PTHR12811">
    <property type="entry name" value="VACUOLAR PROTEIN SORTING VPS16"/>
    <property type="match status" value="1"/>
</dbReference>
<dbReference type="OMA" id="IMFHLDA"/>